<feature type="disulfide bond" evidence="5">
    <location>
        <begin position="171"/>
        <end position="188"/>
    </location>
</feature>
<dbReference type="InterPro" id="IPR051830">
    <property type="entry name" value="NOTCH_homolog"/>
</dbReference>
<keyword evidence="7 9" id="KW-0812">Transmembrane</keyword>
<sequence>FQNVSLTVEMRHAIDKAIILRSERFVQLSPLTNKALRIEENDATKKIVYEAQIACEKFYYGAECAIFCQPNIASFHFYCSPDGERLCEKGWSGQNCDDPICAKGCGNGICIAPNMCRCRNGWRGELCDRCRVLEGCKHGYCKQANECICEKNWGGTFCDRDLDYCYHNSPCQNGGKCSSGGLQNYYYCNCTSGYTGQNCELKVDPCTQVDCGKFGRCTMSGESVECRCDSRHYGVRCQYSVEEVDANEKRVIHTSFPNSCKLSDNDYIADGFSWSTIDCRQCLCSKGVIGCTERRCEPRDCLRNDPSTGHAVSCPKHQHCALIRDGDCLKNPCVFPRGQCLSWAQLNKETSKAVCRQRILDGRRNTFGCASMLAEFDLNILPKGTAVGDICHHLLLDVTAGNFYDVGFDCSRRHGALIEIEIISLKFTSDVAVVKDFLKSRLCDKLTASAMLNAVIRVGEYDENEQIVWERRTLKGATSIQKESVDWFSTRHMLTIIVCLMMLIVIILLNICILKYPGSCYRNARDNSQIELSDSVQRIYSTQPIIRNEKMKRYSRDRASHSHDYCTSDLPFLQHNFSRKCSVGSTDSGIADKEQEDNERNTRLLHERPDDTNNSHPPSSRFDNHFQSSVIRTSASTSSNVSSNYFAANIPLKYLPSGLHE</sequence>
<dbReference type="CDD" id="cd00054">
    <property type="entry name" value="EGF_CA"/>
    <property type="match status" value="1"/>
</dbReference>
<keyword evidence="3 7" id="KW-0677">Repeat</keyword>
<keyword evidence="13" id="KW-1185">Reference proteome</keyword>
<feature type="region of interest" description="Disordered" evidence="8">
    <location>
        <begin position="585"/>
        <end position="624"/>
    </location>
</feature>
<evidence type="ECO:0000256" key="6">
    <source>
        <dbReference type="PROSITE-ProRule" id="PRU00377"/>
    </source>
</evidence>
<dbReference type="PROSITE" id="PS00022">
    <property type="entry name" value="EGF_1"/>
    <property type="match status" value="3"/>
</dbReference>
<proteinExistence type="predicted"/>
<accession>A0A0B2UYE6</accession>
<feature type="disulfide bond" evidence="6">
    <location>
        <begin position="55"/>
        <end position="64"/>
    </location>
</feature>
<comment type="subcellular location">
    <subcellularLocation>
        <location evidence="7">Membrane</location>
        <topology evidence="7">Single-pass type I membrane protein</topology>
    </subcellularLocation>
</comment>
<keyword evidence="4 5" id="KW-1015">Disulfide bond</keyword>
<dbReference type="PROSITE" id="PS51051">
    <property type="entry name" value="DSL"/>
    <property type="match status" value="1"/>
</dbReference>
<dbReference type="InterPro" id="IPR001774">
    <property type="entry name" value="DSL"/>
</dbReference>
<feature type="disulfide bond" evidence="5">
    <location>
        <begin position="228"/>
        <end position="237"/>
    </location>
</feature>
<reference evidence="12 13" key="1">
    <citation type="submission" date="2014-11" db="EMBL/GenBank/DDBJ databases">
        <title>Genetic blueprint of the zoonotic pathogen Toxocara canis.</title>
        <authorList>
            <person name="Zhu X.-Q."/>
            <person name="Korhonen P.K."/>
            <person name="Cai H."/>
            <person name="Young N.D."/>
            <person name="Nejsum P."/>
            <person name="von Samson-Himmelstjerna G."/>
            <person name="Boag P.R."/>
            <person name="Tan P."/>
            <person name="Li Q."/>
            <person name="Min J."/>
            <person name="Yang Y."/>
            <person name="Wang X."/>
            <person name="Fang X."/>
            <person name="Hall R.S."/>
            <person name="Hofmann A."/>
            <person name="Sternberg P.W."/>
            <person name="Jex A.R."/>
            <person name="Gasser R.B."/>
        </authorList>
    </citation>
    <scope>NUCLEOTIDE SEQUENCE [LARGE SCALE GENOMIC DNA]</scope>
    <source>
        <strain evidence="12">PN_DK_2014</strain>
    </source>
</reference>
<dbReference type="EMBL" id="JPKZ01002994">
    <property type="protein sequence ID" value="KHN73865.1"/>
    <property type="molecule type" value="Genomic_DNA"/>
</dbReference>
<name>A0A0B2UYE6_TOXCA</name>
<dbReference type="InterPro" id="IPR000742">
    <property type="entry name" value="EGF"/>
</dbReference>
<dbReference type="Proteomes" id="UP000031036">
    <property type="component" value="Unassembled WGS sequence"/>
</dbReference>
<feature type="transmembrane region" description="Helical" evidence="9">
    <location>
        <begin position="493"/>
        <end position="514"/>
    </location>
</feature>
<dbReference type="PROSITE" id="PS01186">
    <property type="entry name" value="EGF_2"/>
    <property type="match status" value="1"/>
</dbReference>
<dbReference type="SMART" id="SM00181">
    <property type="entry name" value="EGF"/>
    <property type="match status" value="4"/>
</dbReference>
<dbReference type="GO" id="GO:0016020">
    <property type="term" value="C:membrane"/>
    <property type="evidence" value="ECO:0007669"/>
    <property type="project" value="UniProtKB-SubCell"/>
</dbReference>
<dbReference type="PANTHER" id="PTHR24033">
    <property type="entry name" value="EGF-LIKE DOMAIN-CONTAINING PROTEIN"/>
    <property type="match status" value="1"/>
</dbReference>
<dbReference type="PANTHER" id="PTHR24033:SF151">
    <property type="entry name" value="NOTCH 2"/>
    <property type="match status" value="1"/>
</dbReference>
<keyword evidence="2 5" id="KW-0245">EGF-like domain</keyword>
<comment type="caution">
    <text evidence="5">Lacks conserved residue(s) required for the propagation of feature annotation.</text>
</comment>
<dbReference type="PROSITE" id="PS50026">
    <property type="entry name" value="EGF_3"/>
    <property type="match status" value="2"/>
</dbReference>
<comment type="caution">
    <text evidence="12">The sequence shown here is derived from an EMBL/GenBank/DDBJ whole genome shotgun (WGS) entry which is preliminary data.</text>
</comment>
<dbReference type="STRING" id="6265.A0A0B2UYE6"/>
<feature type="domain" description="DSL" evidence="11">
    <location>
        <begin position="53"/>
        <end position="96"/>
    </location>
</feature>
<dbReference type="GO" id="GO:0007154">
    <property type="term" value="P:cell communication"/>
    <property type="evidence" value="ECO:0007669"/>
    <property type="project" value="InterPro"/>
</dbReference>
<feature type="disulfide bond" evidence="5">
    <location>
        <begin position="190"/>
        <end position="199"/>
    </location>
</feature>
<comment type="function">
    <text evidence="7">Putative Notch ligand involved in the mediation of Notch signaling.</text>
</comment>
<keyword evidence="7 9" id="KW-1133">Transmembrane helix</keyword>
<feature type="disulfide bond" evidence="6">
    <location>
        <begin position="87"/>
        <end position="96"/>
    </location>
</feature>
<dbReference type="OrthoDB" id="5813299at2759"/>
<gene>
    <name evidence="12" type="primary">Dll1</name>
    <name evidence="12" type="ORF">Tcan_16768</name>
</gene>
<dbReference type="SUPFAM" id="SSF57196">
    <property type="entry name" value="EGF/Laminin"/>
    <property type="match status" value="1"/>
</dbReference>
<dbReference type="Pfam" id="PF21700">
    <property type="entry name" value="EGF_DL_JAG"/>
    <property type="match status" value="1"/>
</dbReference>
<feature type="domain" description="EGF-like" evidence="10">
    <location>
        <begin position="202"/>
        <end position="238"/>
    </location>
</feature>
<evidence type="ECO:0000259" key="11">
    <source>
        <dbReference type="PROSITE" id="PS51051"/>
    </source>
</evidence>
<feature type="non-terminal residue" evidence="12">
    <location>
        <position position="1"/>
    </location>
</feature>
<dbReference type="SMART" id="SM00051">
    <property type="entry name" value="DSL"/>
    <property type="match status" value="1"/>
</dbReference>
<feature type="compositionally biased region" description="Basic and acidic residues" evidence="8">
    <location>
        <begin position="590"/>
        <end position="613"/>
    </location>
</feature>
<dbReference type="FunFam" id="2.10.25.10:FF:000118">
    <property type="entry name" value="protein delta homolog 2"/>
    <property type="match status" value="1"/>
</dbReference>
<dbReference type="InterPro" id="IPR001007">
    <property type="entry name" value="VWF_dom"/>
</dbReference>
<keyword evidence="7 9" id="KW-0472">Membrane</keyword>
<evidence type="ECO:0000259" key="10">
    <source>
        <dbReference type="PROSITE" id="PS50026"/>
    </source>
</evidence>
<evidence type="ECO:0000256" key="9">
    <source>
        <dbReference type="SAM" id="Phobius"/>
    </source>
</evidence>
<keyword evidence="1 7" id="KW-0217">Developmental protein</keyword>
<dbReference type="AlphaFoldDB" id="A0A0B2UYE6"/>
<evidence type="ECO:0000256" key="7">
    <source>
        <dbReference type="RuleBase" id="RU280815"/>
    </source>
</evidence>
<evidence type="ECO:0000256" key="8">
    <source>
        <dbReference type="SAM" id="MobiDB-lite"/>
    </source>
</evidence>
<evidence type="ECO:0000256" key="1">
    <source>
        <dbReference type="ARBA" id="ARBA00022473"/>
    </source>
</evidence>
<keyword evidence="7" id="KW-0732">Signal</keyword>
<dbReference type="Pfam" id="PF01414">
    <property type="entry name" value="DSL"/>
    <property type="match status" value="1"/>
</dbReference>
<feature type="domain" description="EGF-like" evidence="10">
    <location>
        <begin position="161"/>
        <end position="200"/>
    </location>
</feature>
<dbReference type="OMA" id="PICANGC"/>
<dbReference type="SMART" id="SM00179">
    <property type="entry name" value="EGF_CA"/>
    <property type="match status" value="1"/>
</dbReference>
<evidence type="ECO:0000256" key="2">
    <source>
        <dbReference type="ARBA" id="ARBA00022536"/>
    </source>
</evidence>
<protein>
    <recommendedName>
        <fullName evidence="7">Delta-like protein</fullName>
    </recommendedName>
</protein>
<dbReference type="SMART" id="SM00215">
    <property type="entry name" value="VWC_out"/>
    <property type="match status" value="1"/>
</dbReference>
<evidence type="ECO:0000256" key="3">
    <source>
        <dbReference type="ARBA" id="ARBA00022737"/>
    </source>
</evidence>
<evidence type="ECO:0000313" key="12">
    <source>
        <dbReference type="EMBL" id="KHN73865.1"/>
    </source>
</evidence>
<organism evidence="12 13">
    <name type="scientific">Toxocara canis</name>
    <name type="common">Canine roundworm</name>
    <dbReference type="NCBI Taxonomy" id="6265"/>
    <lineage>
        <taxon>Eukaryota</taxon>
        <taxon>Metazoa</taxon>
        <taxon>Ecdysozoa</taxon>
        <taxon>Nematoda</taxon>
        <taxon>Chromadorea</taxon>
        <taxon>Rhabditida</taxon>
        <taxon>Spirurina</taxon>
        <taxon>Ascaridomorpha</taxon>
        <taxon>Ascaridoidea</taxon>
        <taxon>Toxocaridae</taxon>
        <taxon>Toxocara</taxon>
    </lineage>
</organism>
<dbReference type="Gene3D" id="2.10.25.10">
    <property type="entry name" value="Laminin"/>
    <property type="match status" value="2"/>
</dbReference>
<evidence type="ECO:0000256" key="4">
    <source>
        <dbReference type="ARBA" id="ARBA00023157"/>
    </source>
</evidence>
<dbReference type="GO" id="GO:0005509">
    <property type="term" value="F:calcium ion binding"/>
    <property type="evidence" value="ECO:0007669"/>
    <property type="project" value="InterPro"/>
</dbReference>
<dbReference type="Gene3D" id="2.10.25.140">
    <property type="match status" value="1"/>
</dbReference>
<evidence type="ECO:0000313" key="13">
    <source>
        <dbReference type="Proteomes" id="UP000031036"/>
    </source>
</evidence>
<evidence type="ECO:0000256" key="5">
    <source>
        <dbReference type="PROSITE-ProRule" id="PRU00076"/>
    </source>
</evidence>
<dbReference type="InterPro" id="IPR001881">
    <property type="entry name" value="EGF-like_Ca-bd_dom"/>
</dbReference>